<evidence type="ECO:0008006" key="4">
    <source>
        <dbReference type="Google" id="ProtNLM"/>
    </source>
</evidence>
<reference evidence="2" key="2">
    <citation type="journal article" date="2019" name="Gigascience">
        <title>High-quality Schistosoma haematobium genome achieved by single-molecule and long-range sequencing.</title>
        <authorList>
            <person name="Stroehlein A.J."/>
            <person name="Korhonen P.K."/>
            <person name="Chong T.M."/>
            <person name="Lim Y.L."/>
            <person name="Chan K.G."/>
            <person name="Webster B."/>
            <person name="Rollinson D."/>
            <person name="Brindley P.J."/>
            <person name="Gasser R.B."/>
            <person name="Young N.D."/>
        </authorList>
    </citation>
    <scope>NUCLEOTIDE SEQUENCE</scope>
</reference>
<dbReference type="Pfam" id="PF14566">
    <property type="entry name" value="PTPlike_phytase"/>
    <property type="match status" value="2"/>
</dbReference>
<dbReference type="InterPro" id="IPR050561">
    <property type="entry name" value="PTP"/>
</dbReference>
<dbReference type="SMART" id="SM01301">
    <property type="entry name" value="PTPlike_phytase"/>
    <property type="match status" value="2"/>
</dbReference>
<dbReference type="InterPro" id="IPR029021">
    <property type="entry name" value="Prot-tyrosine_phosphatase-like"/>
</dbReference>
<dbReference type="RefSeq" id="XP_051072255.1">
    <property type="nucleotide sequence ID" value="XM_051218833.1"/>
</dbReference>
<dbReference type="KEGG" id="shx:MS3_00010472"/>
<dbReference type="GeneID" id="24590927"/>
<accession>A0A922LRS7</accession>
<organism evidence="2 3">
    <name type="scientific">Schistosoma haematobium</name>
    <name type="common">Blood fluke</name>
    <dbReference type="NCBI Taxonomy" id="6185"/>
    <lineage>
        <taxon>Eukaryota</taxon>
        <taxon>Metazoa</taxon>
        <taxon>Spiralia</taxon>
        <taxon>Lophotrochozoa</taxon>
        <taxon>Platyhelminthes</taxon>
        <taxon>Trematoda</taxon>
        <taxon>Digenea</taxon>
        <taxon>Strigeidida</taxon>
        <taxon>Schistosomatoidea</taxon>
        <taxon>Schistosomatidae</taxon>
        <taxon>Schistosoma</taxon>
    </lineage>
</organism>
<dbReference type="CTD" id="24590927"/>
<gene>
    <name evidence="2" type="ORF">MS3_00010472</name>
</gene>
<name>A0A922LRS7_SCHHA</name>
<dbReference type="Proteomes" id="UP000471633">
    <property type="component" value="Unassembled WGS sequence"/>
</dbReference>
<dbReference type="SUPFAM" id="SSF52799">
    <property type="entry name" value="(Phosphotyrosine protein) phosphatases II"/>
    <property type="match status" value="1"/>
</dbReference>
<keyword evidence="3" id="KW-1185">Reference proteome</keyword>
<sequence length="1101" mass="127077">MGAVSSVHGGGRKKKQNVMETRELKTSAENINREHENRLEAEHGKVTNKGGGTYHCIRADNKAAIVVHGCTEEYQTLADELPEIIMKQIGPNMIAHPMILGKYCLVRDSEDECDHLLRVPIDKHRKVTIQKSKLQLPLYGLSQPTFEQIKKQINDLQHNKCLVVNVRSDPCLFTFDSNDWLPYAIREYNSIQNVVENQHQSGIDLQDMEVKCREDVISIVKAKRESVFYFYDDITFFENQPIARIATAPDYLLVGEEIYNGAIVGKHGIRYIRLNFVPGKFPLEEEVDRFIDEIRHICSDSLAKYVNPSNKSILKTGSSHDKVSSFIHKMILPHFLITGHKITDGSIQLGLIMGHLTLKSLSSIFQSINPNCEQKNLLQSNQTTSLSNTKYPLKNENNYTVYNRISSANSGNSSSSITIKSDIIRKKNNKVFNEITFTKKMNLLKKGKFHFVRQLGRYLPFMVQIKEEVDNAIDDFDDVINLREEIVDCIIEYMGLPVTDESDKSLLCKTLYERTVDRMERYHLLICFNAYLREQMQLRFSENFSTWMKHQPRLYQIMDFLDISEWHTSIDMLKYEHRVLVTDSSLHVDELSTQRITGLGNFRQLAGVPICGSSQPDTNGIINIHNVLTKAYWNISLKNIRPVVHELNTSKKGSEKSSNGKEVNSYAVIIPQMIWICLRDDYVVKYSGETCSWREKYKPEDSITLRGANGMELEEMEQKFANSISKIKPPCKLFKLNDNGKLSIINIESTDQQLELLSLKQMFKQAFNMVNTINSSVSSSSNNINNNNNMEVSSIHSTLIDKVPNSYAIYLNEHAKYHRVPLPNYGHPPPPIFDDILRLMLNNARGLLASANTCLSLKHACSGLNQPNKSARQSIFNSTNKDDLQLPSPSDTLLNNVPVTNLIFFCENGRERTSLAMAIAGLIHCHLFGFMFGYRAEEEERISLRDAKYTKGEFIIIKKLIRMLPRGHQIKREVDYVLDKCYESMSMMHFHTREEIYFTYVKARDENDPEKKLKLRKRSLAYLERYFFLILFNAYLHDQQPKRWKISFEVWIEHATHQVYFMDILDNFGFPEFEEPDKLRRIRERWRPDGSKHPALIGDFT</sequence>
<proteinExistence type="predicted"/>
<reference evidence="2" key="1">
    <citation type="journal article" date="2012" name="Nat. Genet.">
        <title>Whole-genome sequence of Schistosoma haematobium.</title>
        <authorList>
            <person name="Young N.D."/>
            <person name="Jex A.R."/>
            <person name="Li B."/>
            <person name="Liu S."/>
            <person name="Yang L."/>
            <person name="Xiong Z."/>
            <person name="Li Y."/>
            <person name="Cantacessi C."/>
            <person name="Hall R.S."/>
            <person name="Xu X."/>
            <person name="Chen F."/>
            <person name="Wu X."/>
            <person name="Zerlotini A."/>
            <person name="Oliveira G."/>
            <person name="Hofmann A."/>
            <person name="Zhang G."/>
            <person name="Fang X."/>
            <person name="Kang Y."/>
            <person name="Campbell B.E."/>
            <person name="Loukas A."/>
            <person name="Ranganathan S."/>
            <person name="Rollinson D."/>
            <person name="Rinaldi G."/>
            <person name="Brindley P.J."/>
            <person name="Yang H."/>
            <person name="Wang J."/>
            <person name="Wang J."/>
            <person name="Gasser R.B."/>
        </authorList>
    </citation>
    <scope>NUCLEOTIDE SEQUENCE</scope>
</reference>
<dbReference type="PANTHER" id="PTHR23339">
    <property type="entry name" value="TYROSINE SPECIFIC PROTEIN PHOSPHATASE AND DUAL SPECIFICITY PROTEIN PHOSPHATASE"/>
    <property type="match status" value="1"/>
</dbReference>
<reference evidence="2" key="3">
    <citation type="submission" date="2021-06" db="EMBL/GenBank/DDBJ databases">
        <title>Chromosome-level genome assembly for S. haematobium.</title>
        <authorList>
            <person name="Stroehlein A.J."/>
        </authorList>
    </citation>
    <scope>NUCLEOTIDE SEQUENCE</scope>
</reference>
<comment type="caution">
    <text evidence="2">The sequence shown here is derived from an EMBL/GenBank/DDBJ whole genome shotgun (WGS) entry which is preliminary data.</text>
</comment>
<protein>
    <recommendedName>
        <fullName evidence="4">Paladin</fullName>
    </recommendedName>
</protein>
<dbReference type="Gene3D" id="3.90.190.10">
    <property type="entry name" value="Protein tyrosine phosphatase superfamily"/>
    <property type="match status" value="2"/>
</dbReference>
<feature type="region of interest" description="Disordered" evidence="1">
    <location>
        <begin position="1"/>
        <end position="22"/>
    </location>
</feature>
<evidence type="ECO:0000313" key="3">
    <source>
        <dbReference type="Proteomes" id="UP000471633"/>
    </source>
</evidence>
<evidence type="ECO:0000313" key="2">
    <source>
        <dbReference type="EMBL" id="KAH9592213.1"/>
    </source>
</evidence>
<reference evidence="2" key="4">
    <citation type="journal article" date="2022" name="PLoS Pathog.">
        <title>Chromosome-level genome of Schistosoma haematobium underpins genome-wide explorations of molecular variation.</title>
        <authorList>
            <person name="Stroehlein A.J."/>
            <person name="Korhonen P.K."/>
            <person name="Lee V.V."/>
            <person name="Ralph S.A."/>
            <person name="Mentink-Kane M."/>
            <person name="You H."/>
            <person name="McManus D.P."/>
            <person name="Tchuente L.T."/>
            <person name="Stothard J.R."/>
            <person name="Kaur P."/>
            <person name="Dudchenko O."/>
            <person name="Aiden E.L."/>
            <person name="Yang B."/>
            <person name="Yang H."/>
            <person name="Emery A.M."/>
            <person name="Webster B.L."/>
            <person name="Brindley P.J."/>
            <person name="Rollinson D."/>
            <person name="Chang B.C.H."/>
            <person name="Gasser R.B."/>
            <person name="Young N.D."/>
        </authorList>
    </citation>
    <scope>NUCLEOTIDE SEQUENCE</scope>
</reference>
<dbReference type="AlphaFoldDB" id="A0A922LRS7"/>
<evidence type="ECO:0000256" key="1">
    <source>
        <dbReference type="SAM" id="MobiDB-lite"/>
    </source>
</evidence>
<dbReference type="EMBL" id="AMPZ03000002">
    <property type="protein sequence ID" value="KAH9592213.1"/>
    <property type="molecule type" value="Genomic_DNA"/>
</dbReference>